<reference evidence="2" key="1">
    <citation type="submission" date="2013-10" db="EMBL/GenBank/DDBJ databases">
        <title>Genomic analysis of the causative agents of coccidiosis in chickens.</title>
        <authorList>
            <person name="Reid A.J."/>
            <person name="Blake D."/>
            <person name="Billington K."/>
            <person name="Browne H."/>
            <person name="Dunn M."/>
            <person name="Hung S."/>
            <person name="Kawahara F."/>
            <person name="Miranda-Saavedra D."/>
            <person name="Mourier T."/>
            <person name="Nagra H."/>
            <person name="Otto T.D."/>
            <person name="Rawlings N."/>
            <person name="Sanchez A."/>
            <person name="Sanders M."/>
            <person name="Subramaniam C."/>
            <person name="Tay Y."/>
            <person name="Dear P."/>
            <person name="Doerig C."/>
            <person name="Gruber A."/>
            <person name="Parkinson J."/>
            <person name="Shirley M."/>
            <person name="Wan K.L."/>
            <person name="Berriman M."/>
            <person name="Tomley F."/>
            <person name="Pain A."/>
        </authorList>
    </citation>
    <scope>NUCLEOTIDE SEQUENCE [LARGE SCALE GENOMIC DNA]</scope>
    <source>
        <strain evidence="2">Houghton</strain>
    </source>
</reference>
<evidence type="ECO:0000313" key="2">
    <source>
        <dbReference type="EMBL" id="CDJ51598.1"/>
    </source>
</evidence>
<dbReference type="VEuPathDB" id="ToxoDB:EBH_0001210"/>
<keyword evidence="3" id="KW-1185">Reference proteome</keyword>
<dbReference type="EMBL" id="HG712953">
    <property type="protein sequence ID" value="CDJ51598.1"/>
    <property type="molecule type" value="Genomic_DNA"/>
</dbReference>
<feature type="region of interest" description="Disordered" evidence="1">
    <location>
        <begin position="270"/>
        <end position="343"/>
    </location>
</feature>
<sequence length="523" mass="56364">MGAAASSGVGGDVESGDGQREPLQQQQQHQQEVHFLLGGNAAAVDSAVARRTTARNSFPEYPNPPGATAAVPASAAASSAAAAAADADDVVGLSSAFFPPSQKGLRTMDLQSLFQLPKLALASAVWPDEASSSGPLAAAEKVLLQQQQQQGGFLDQIPASPACVSRYKKLLLRDRLSALEEKEDEGRRGVQGWGLITAAATEDGNAHRDGWGVRKPEEEFDCVSLAGLTMRETGIASDPSLASLSRCVGFYSAVHKLKLQLQKQLHQTERKMKLQAGRNRERDARHRSRSGGDSSSSHGGETETGEGVETAKGASGKRRSGQGERTHSRQEQQQRQARQQQQGGVASALVDGALVAVTDDVVDASFAAPAAAHQELLQLQCLCVQLQEDIQVLNRACGELHALLQGVWQAAKMPLNHKINKIEFRRLWCCGADNDQQQVQLADKIFELCSRSANGLEGHTPGNRSSASSSRNSVCSCGCGAGGSERLAFADLLYQLPPRALECMWYRAELRRKRKQQYRYFWI</sequence>
<reference evidence="2" key="2">
    <citation type="submission" date="2013-10" db="EMBL/GenBank/DDBJ databases">
        <authorList>
            <person name="Aslett M."/>
        </authorList>
    </citation>
    <scope>NUCLEOTIDE SEQUENCE [LARGE SCALE GENOMIC DNA]</scope>
    <source>
        <strain evidence="2">Houghton</strain>
    </source>
</reference>
<dbReference type="OrthoDB" id="348518at2759"/>
<gene>
    <name evidence="2" type="ORF">EBH_0001210</name>
</gene>
<evidence type="ECO:0000313" key="3">
    <source>
        <dbReference type="Proteomes" id="UP000030750"/>
    </source>
</evidence>
<evidence type="ECO:0000256" key="1">
    <source>
        <dbReference type="SAM" id="MobiDB-lite"/>
    </source>
</evidence>
<feature type="compositionally biased region" description="Low complexity" evidence="1">
    <location>
        <begin position="333"/>
        <end position="343"/>
    </location>
</feature>
<name>U6LQQ7_9EIME</name>
<accession>U6LQQ7</accession>
<dbReference type="AlphaFoldDB" id="U6LQQ7"/>
<organism evidence="2 3">
    <name type="scientific">Eimeria brunetti</name>
    <dbReference type="NCBI Taxonomy" id="51314"/>
    <lineage>
        <taxon>Eukaryota</taxon>
        <taxon>Sar</taxon>
        <taxon>Alveolata</taxon>
        <taxon>Apicomplexa</taxon>
        <taxon>Conoidasida</taxon>
        <taxon>Coccidia</taxon>
        <taxon>Eucoccidiorida</taxon>
        <taxon>Eimeriorina</taxon>
        <taxon>Eimeriidae</taxon>
        <taxon>Eimeria</taxon>
    </lineage>
</organism>
<dbReference type="Proteomes" id="UP000030750">
    <property type="component" value="Unassembled WGS sequence"/>
</dbReference>
<feature type="compositionally biased region" description="Basic and acidic residues" evidence="1">
    <location>
        <begin position="321"/>
        <end position="332"/>
    </location>
</feature>
<feature type="region of interest" description="Disordered" evidence="1">
    <location>
        <begin position="1"/>
        <end position="31"/>
    </location>
</feature>
<feature type="compositionally biased region" description="Basic and acidic residues" evidence="1">
    <location>
        <begin position="270"/>
        <end position="284"/>
    </location>
</feature>
<proteinExistence type="predicted"/>
<protein>
    <submittedName>
        <fullName evidence="2">Uncharacterized protein</fullName>
    </submittedName>
</protein>